<dbReference type="SUPFAM" id="SSF56219">
    <property type="entry name" value="DNase I-like"/>
    <property type="match status" value="1"/>
</dbReference>
<proteinExistence type="predicted"/>
<dbReference type="OrthoDB" id="2079671at2"/>
<dbReference type="STRING" id="1128970.SAMN04487935_2562"/>
<accession>A0A1G8ZF30</accession>
<dbReference type="GO" id="GO:0004519">
    <property type="term" value="F:endonuclease activity"/>
    <property type="evidence" value="ECO:0007669"/>
    <property type="project" value="UniProtKB-KW"/>
</dbReference>
<dbReference type="InterPro" id="IPR036691">
    <property type="entry name" value="Endo/exonu/phosph_ase_sf"/>
</dbReference>
<dbReference type="GO" id="GO:0004527">
    <property type="term" value="F:exonuclease activity"/>
    <property type="evidence" value="ECO:0007669"/>
    <property type="project" value="UniProtKB-KW"/>
</dbReference>
<gene>
    <name evidence="2" type="ORF">SAMN04487935_2562</name>
</gene>
<protein>
    <submittedName>
        <fullName evidence="2">Endonuclease/Exonuclease/phosphatase family protein</fullName>
    </submittedName>
</protein>
<keyword evidence="2" id="KW-0255">Endonuclease</keyword>
<dbReference type="InterPro" id="IPR005135">
    <property type="entry name" value="Endo/exonuclease/phosphatase"/>
</dbReference>
<keyword evidence="2" id="KW-0540">Nuclease</keyword>
<dbReference type="AlphaFoldDB" id="A0A1G8ZF30"/>
<name>A0A1G8ZF30_9FLAO</name>
<organism evidence="2 3">
    <name type="scientific">Flavobacterium noncentrifugens</name>
    <dbReference type="NCBI Taxonomy" id="1128970"/>
    <lineage>
        <taxon>Bacteria</taxon>
        <taxon>Pseudomonadati</taxon>
        <taxon>Bacteroidota</taxon>
        <taxon>Flavobacteriia</taxon>
        <taxon>Flavobacteriales</taxon>
        <taxon>Flavobacteriaceae</taxon>
        <taxon>Flavobacterium</taxon>
    </lineage>
</organism>
<keyword evidence="2" id="KW-0269">Exonuclease</keyword>
<feature type="domain" description="Endonuclease/exonuclease/phosphatase" evidence="1">
    <location>
        <begin position="4"/>
        <end position="150"/>
    </location>
</feature>
<dbReference type="Proteomes" id="UP000199580">
    <property type="component" value="Unassembled WGS sequence"/>
</dbReference>
<dbReference type="Pfam" id="PF03372">
    <property type="entry name" value="Exo_endo_phos"/>
    <property type="match status" value="1"/>
</dbReference>
<evidence type="ECO:0000313" key="2">
    <source>
        <dbReference type="EMBL" id="SDK13628.1"/>
    </source>
</evidence>
<dbReference type="EMBL" id="FNEZ01000004">
    <property type="protein sequence ID" value="SDK13628.1"/>
    <property type="molecule type" value="Genomic_DNA"/>
</dbReference>
<keyword evidence="3" id="KW-1185">Reference proteome</keyword>
<dbReference type="Gene3D" id="3.60.10.10">
    <property type="entry name" value="Endonuclease/exonuclease/phosphatase"/>
    <property type="match status" value="1"/>
</dbReference>
<sequence>MKILSWNVERPNNNPNAVKNTFIINLIQEINPDIIFLTETNAAIQFEGYYSHQSTQLPPIHENQSYKSGENRIAIFSKFPIEKIIATYDSYTAVCCEINSAIGPLILYGSIIGSFGGKDAFFKTDLQQQQSEIENLSKHQNLIYSGDFNISFSGFPYPAKNVIYETNDFFKANALRNITGGNENSVIHVVVSKALLNGKKIKQEMMEVGTQISDHNLVVVEID</sequence>
<reference evidence="2 3" key="1">
    <citation type="submission" date="2016-10" db="EMBL/GenBank/DDBJ databases">
        <authorList>
            <person name="de Groot N.N."/>
        </authorList>
    </citation>
    <scope>NUCLEOTIDE SEQUENCE [LARGE SCALE GENOMIC DNA]</scope>
    <source>
        <strain evidence="2 3">CGMCC 1.10076</strain>
    </source>
</reference>
<dbReference type="RefSeq" id="WP_139171767.1">
    <property type="nucleotide sequence ID" value="NZ_BKAI01000009.1"/>
</dbReference>
<keyword evidence="2" id="KW-0378">Hydrolase</keyword>
<evidence type="ECO:0000313" key="3">
    <source>
        <dbReference type="Proteomes" id="UP000199580"/>
    </source>
</evidence>
<evidence type="ECO:0000259" key="1">
    <source>
        <dbReference type="Pfam" id="PF03372"/>
    </source>
</evidence>